<organism evidence="11 12">
    <name type="scientific">Lagenidium giganteum</name>
    <dbReference type="NCBI Taxonomy" id="4803"/>
    <lineage>
        <taxon>Eukaryota</taxon>
        <taxon>Sar</taxon>
        <taxon>Stramenopiles</taxon>
        <taxon>Oomycota</taxon>
        <taxon>Peronosporomycetes</taxon>
        <taxon>Pythiales</taxon>
        <taxon>Pythiaceae</taxon>
    </lineage>
</organism>
<comment type="subcellular location">
    <subcellularLocation>
        <location evidence="1">Membrane</location>
        <topology evidence="1">Multi-pass membrane protein</topology>
    </subcellularLocation>
</comment>
<feature type="transmembrane region" description="Helical" evidence="7">
    <location>
        <begin position="26"/>
        <end position="45"/>
    </location>
</feature>
<dbReference type="GO" id="GO:0005227">
    <property type="term" value="F:calcium-activated cation channel activity"/>
    <property type="evidence" value="ECO:0007669"/>
    <property type="project" value="InterPro"/>
</dbReference>
<feature type="transmembrane region" description="Helical" evidence="7">
    <location>
        <begin position="579"/>
        <end position="599"/>
    </location>
</feature>
<feature type="transmembrane region" description="Helical" evidence="7">
    <location>
        <begin position="108"/>
        <end position="130"/>
    </location>
</feature>
<evidence type="ECO:0000259" key="10">
    <source>
        <dbReference type="Pfam" id="PF14703"/>
    </source>
</evidence>
<keyword evidence="5 7" id="KW-1133">Transmembrane helix</keyword>
<dbReference type="PANTHER" id="PTHR13018:SF5">
    <property type="entry name" value="RE44586P"/>
    <property type="match status" value="1"/>
</dbReference>
<dbReference type="Pfam" id="PF13967">
    <property type="entry name" value="RSN1_TM"/>
    <property type="match status" value="1"/>
</dbReference>
<dbReference type="Proteomes" id="UP001146120">
    <property type="component" value="Unassembled WGS sequence"/>
</dbReference>
<dbReference type="EMBL" id="DAKRPA010000164">
    <property type="protein sequence ID" value="DAZ96553.1"/>
    <property type="molecule type" value="Genomic_DNA"/>
</dbReference>
<feature type="transmembrane region" description="Helical" evidence="7">
    <location>
        <begin position="813"/>
        <end position="833"/>
    </location>
</feature>
<feature type="transmembrane region" description="Helical" evidence="7">
    <location>
        <begin position="664"/>
        <end position="685"/>
    </location>
</feature>
<evidence type="ECO:0000256" key="5">
    <source>
        <dbReference type="ARBA" id="ARBA00022989"/>
    </source>
</evidence>
<keyword evidence="6 7" id="KW-0472">Membrane</keyword>
<keyword evidence="3" id="KW-0813">Transport</keyword>
<proteinExistence type="inferred from homology"/>
<feature type="domain" description="CSC1/OSCA1-like cytosolic" evidence="10">
    <location>
        <begin position="250"/>
        <end position="383"/>
    </location>
</feature>
<evidence type="ECO:0000313" key="11">
    <source>
        <dbReference type="EMBL" id="DAZ96553.1"/>
    </source>
</evidence>
<dbReference type="Pfam" id="PF14703">
    <property type="entry name" value="PHM7_cyt"/>
    <property type="match status" value="2"/>
</dbReference>
<evidence type="ECO:0000313" key="12">
    <source>
        <dbReference type="Proteomes" id="UP001146120"/>
    </source>
</evidence>
<evidence type="ECO:0000256" key="1">
    <source>
        <dbReference type="ARBA" id="ARBA00004141"/>
    </source>
</evidence>
<keyword evidence="4 7" id="KW-0812">Transmembrane</keyword>
<evidence type="ECO:0008006" key="13">
    <source>
        <dbReference type="Google" id="ProtNLM"/>
    </source>
</evidence>
<reference evidence="11" key="2">
    <citation type="journal article" date="2023" name="Microbiol Resour">
        <title>Decontamination and Annotation of the Draft Genome Sequence of the Oomycete Lagenidium giganteum ARSEF 373.</title>
        <authorList>
            <person name="Morgan W.R."/>
            <person name="Tartar A."/>
        </authorList>
    </citation>
    <scope>NUCLEOTIDE SEQUENCE</scope>
    <source>
        <strain evidence="11">ARSEF 373</strain>
    </source>
</reference>
<comment type="similarity">
    <text evidence="2">Belongs to the CSC1 (TC 1.A.17) family.</text>
</comment>
<feature type="transmembrane region" description="Helical" evidence="7">
    <location>
        <begin position="731"/>
        <end position="756"/>
    </location>
</feature>
<feature type="transmembrane region" description="Helical" evidence="7">
    <location>
        <begin position="620"/>
        <end position="644"/>
    </location>
</feature>
<dbReference type="InterPro" id="IPR003864">
    <property type="entry name" value="CSC1/OSCA1-like_7TM"/>
</dbReference>
<dbReference type="GO" id="GO:0005886">
    <property type="term" value="C:plasma membrane"/>
    <property type="evidence" value="ECO:0007669"/>
    <property type="project" value="TreeGrafter"/>
</dbReference>
<evidence type="ECO:0000256" key="4">
    <source>
        <dbReference type="ARBA" id="ARBA00022692"/>
    </source>
</evidence>
<gene>
    <name evidence="11" type="ORF">N0F65_011230</name>
</gene>
<feature type="domain" description="CSC1/OSCA1-like cytosolic" evidence="10">
    <location>
        <begin position="455"/>
        <end position="513"/>
    </location>
</feature>
<evidence type="ECO:0000256" key="2">
    <source>
        <dbReference type="ARBA" id="ARBA00007779"/>
    </source>
</evidence>
<dbReference type="AlphaFoldDB" id="A0AAV2YT63"/>
<dbReference type="InterPro" id="IPR027815">
    <property type="entry name" value="CSC1/OSCA1-like_cyt"/>
</dbReference>
<name>A0AAV2YT63_9STRA</name>
<feature type="domain" description="CSC1/OSCA1-like 7TM region" evidence="8">
    <location>
        <begin position="527"/>
        <end position="806"/>
    </location>
</feature>
<dbReference type="InterPro" id="IPR032880">
    <property type="entry name" value="CSC1/OSCA1-like_N"/>
</dbReference>
<dbReference type="InterPro" id="IPR045122">
    <property type="entry name" value="Csc1-like"/>
</dbReference>
<dbReference type="Pfam" id="PF02714">
    <property type="entry name" value="RSN1_7TM"/>
    <property type="match status" value="1"/>
</dbReference>
<reference evidence="11" key="1">
    <citation type="submission" date="2022-11" db="EMBL/GenBank/DDBJ databases">
        <authorList>
            <person name="Morgan W.R."/>
            <person name="Tartar A."/>
        </authorList>
    </citation>
    <scope>NUCLEOTIDE SEQUENCE</scope>
    <source>
        <strain evidence="11">ARSEF 373</strain>
    </source>
</reference>
<evidence type="ECO:0000259" key="8">
    <source>
        <dbReference type="Pfam" id="PF02714"/>
    </source>
</evidence>
<feature type="transmembrane region" description="Helical" evidence="7">
    <location>
        <begin position="208"/>
        <end position="229"/>
    </location>
</feature>
<evidence type="ECO:0000256" key="6">
    <source>
        <dbReference type="ARBA" id="ARBA00023136"/>
    </source>
</evidence>
<evidence type="ECO:0000256" key="3">
    <source>
        <dbReference type="ARBA" id="ARBA00022448"/>
    </source>
</evidence>
<keyword evidence="12" id="KW-1185">Reference proteome</keyword>
<evidence type="ECO:0000256" key="7">
    <source>
        <dbReference type="SAM" id="Phobius"/>
    </source>
</evidence>
<feature type="domain" description="CSC1/OSCA1-like N-terminal transmembrane" evidence="9">
    <location>
        <begin position="27"/>
        <end position="231"/>
    </location>
</feature>
<protein>
    <recommendedName>
        <fullName evidence="13">Calcium permeable stress-gated cation channel 1</fullName>
    </recommendedName>
</protein>
<feature type="transmembrane region" description="Helical" evidence="7">
    <location>
        <begin position="522"/>
        <end position="541"/>
    </location>
</feature>
<sequence>MDAASEAPAFEGNATKPTVIRSSSDVLGTSAIIYFPIFLVSWLVYEFFRTRRPHVYEHENHCNMQRRERLKWFRWIPFVMNVSDSTIVNKCGLDAWVFFRFVRFGQKVAGLVILCSLVLFPLFLSSAPMLPDDGSAPSSSSSSSPSPATQVAAAALRADVLPDVLPVVPFMDNSAPSGEELRSFWDRQRVHVDLIDRLSIANVMTNNWRLYGSLVVMYVMSIYVMYLLVDEYQEYVKRRHQFLSRLAAQQYSVVVTDLPIALRRPQTLMTYMEYLFPDSVHSVYIGVECARLEELLEERNTAKYRLESAVADLEDRERSYQEMIKNGIMAADTPVPRPDHVIHRRFFGLCGRGERVDTIDHFRRECDRLNQEILDERKSIVRRQFDLTKQPHGFYGSFEAPTKWPSLRNLENQLSAMQVPAPLKRTLGLNVAETSVDPSESEPLVKSEGSQISKKVQESVDQKQDDTVMRSSAFVSFRSLRMAHAAQQLLQTQNPVKLRILPAPHIKDIVWENFGLPHHLKVSWGLFAALSTFLIVCFWTIPTAFVTSLANVEKLRHTSVFWEQAIDTYPWIQKGLEQAAPLILVSMNGLANVIFKILATREGHLSLTEVDASLFSKLCYFQVFQMFFVSAVTGSVLAQMMAMVDQPKRVLFFLGSSIASQSTLFITFIIVQICVDLPMMLLRVLPLAKDIFHKMFAPTYAKIPERLPWMGLYPLNYASDMDSAYFLAQQFLIFLLVIVFAPIAPLVAYFGAFFFLCSELVYKRYYLFVTQSRWSTVNSMGSFWPSLFSFIVGALIIAQLTLIGLLSLKAADYIALLIAMALPFGTFLFHVYVTTLYGFPKAAANLPLDQCCDLDEERKEESFDFLDGVYQQPAMIKAYTLPVLSSEAGSVAHIDSTNSSAVERSQIIVDVDEDGPSSQMHSKAA</sequence>
<accession>A0AAV2YT63</accession>
<comment type="caution">
    <text evidence="11">The sequence shown here is derived from an EMBL/GenBank/DDBJ whole genome shotgun (WGS) entry which is preliminary data.</text>
</comment>
<dbReference type="PANTHER" id="PTHR13018">
    <property type="entry name" value="PROBABLE MEMBRANE PROTEIN DUF221-RELATED"/>
    <property type="match status" value="1"/>
</dbReference>
<feature type="transmembrane region" description="Helical" evidence="7">
    <location>
        <begin position="783"/>
        <end position="806"/>
    </location>
</feature>
<evidence type="ECO:0000259" key="9">
    <source>
        <dbReference type="Pfam" id="PF13967"/>
    </source>
</evidence>